<evidence type="ECO:0008006" key="4">
    <source>
        <dbReference type="Google" id="ProtNLM"/>
    </source>
</evidence>
<organism evidence="2 3">
    <name type="scientific">Dactylonectria macrodidyma</name>
    <dbReference type="NCBI Taxonomy" id="307937"/>
    <lineage>
        <taxon>Eukaryota</taxon>
        <taxon>Fungi</taxon>
        <taxon>Dikarya</taxon>
        <taxon>Ascomycota</taxon>
        <taxon>Pezizomycotina</taxon>
        <taxon>Sordariomycetes</taxon>
        <taxon>Hypocreomycetidae</taxon>
        <taxon>Hypocreales</taxon>
        <taxon>Nectriaceae</taxon>
        <taxon>Dactylonectria</taxon>
    </lineage>
</organism>
<dbReference type="InterPro" id="IPR035994">
    <property type="entry name" value="Nucleoside_phosphorylase_sf"/>
</dbReference>
<protein>
    <recommendedName>
        <fullName evidence="4">Nucleoside phosphorylase domain-containing protein</fullName>
    </recommendedName>
</protein>
<gene>
    <name evidence="2" type="ORF">EDB81DRAFT_698513</name>
</gene>
<comment type="caution">
    <text evidence="2">The sequence shown here is derived from an EMBL/GenBank/DDBJ whole genome shotgun (WGS) entry which is preliminary data.</text>
</comment>
<evidence type="ECO:0000313" key="3">
    <source>
        <dbReference type="Proteomes" id="UP000738349"/>
    </source>
</evidence>
<keyword evidence="3" id="KW-1185">Reference proteome</keyword>
<evidence type="ECO:0000256" key="1">
    <source>
        <dbReference type="SAM" id="MobiDB-lite"/>
    </source>
</evidence>
<dbReference type="Gene3D" id="3.40.50.1580">
    <property type="entry name" value="Nucleoside phosphorylase domain"/>
    <property type="match status" value="1"/>
</dbReference>
<name>A0A9P9DU06_9HYPO</name>
<feature type="region of interest" description="Disordered" evidence="1">
    <location>
        <begin position="353"/>
        <end position="393"/>
    </location>
</feature>
<dbReference type="GO" id="GO:0009116">
    <property type="term" value="P:nucleoside metabolic process"/>
    <property type="evidence" value="ECO:0007669"/>
    <property type="project" value="InterPro"/>
</dbReference>
<feature type="region of interest" description="Disordered" evidence="1">
    <location>
        <begin position="412"/>
        <end position="437"/>
    </location>
</feature>
<dbReference type="PANTHER" id="PTHR46082">
    <property type="entry name" value="ATP/GTP-BINDING PROTEIN-RELATED"/>
    <property type="match status" value="1"/>
</dbReference>
<sequence length="786" mass="87893">MDASGAVTMGIRVQKLLTEVHRQLDSMAEGSENTFDSEKGPGIVSFREPGSSYHKELLELQQLLSIGVLEDSINSPLQNLALPIQSYLWKVPAFCRPPSTVLDQAYIKDQCLNLQTASQLTPDELFTDDVWDSPQLIDWARAKKSSLLLVQGSYQSVHRLERFSIELCSFLSEKQPTIFMLSSPTSSEYFANSDERELLKQLATQALQKVSDNYTVMFLADTLQRFTEASTAEDWFDILEDIFPLFSSISLIVNVTVLRCRGESARTWPTKFERLISRLRNEKSTCLRVLLLATYPIWPRSDTIPLMLVRPRLEDSFVDHEENDHWNVPPERCLPIFLPEEFRNNLLTQFKFPQPSERKYQPTEAMSPGTEDRVLGTHEETPRGTEKPQESDAKLLGCVPFEPDIEVKQPCHSSAASKAAQRHDFTTTEAESDENRPGFSCPVSLPTIQCRVSVAIFCALTLEADAVEALFDQQLTPRCSYTERDTNAYSAGVIGCHKVVLVHMPGMGIRPAAAAAAYCRVSFPDVSLALVVGVCGGIPFTKNGTELLLGDVAISEGLVLYDFGRQFPDGFKRKDSVLDSARKPPAEILSFLAKLKIRKNHGNLQQRMSIHLSTLQRELGDLVVYPGMTDDKLFESTYRHKHQESFACASCAASEETGRPGCEIARMATCETLSCDVRNLVVRKRQKDMPPSTAGRTEDPQPVVHFGTFASGDRVMKSAEDRDRIARSEGIIAFEMEGAGVWEILPCFIIKGICDYADSHKSKRWQGYAAATAAACTRAVLEQWRE</sequence>
<feature type="compositionally biased region" description="Basic and acidic residues" evidence="1">
    <location>
        <begin position="370"/>
        <end position="393"/>
    </location>
</feature>
<dbReference type="AlphaFoldDB" id="A0A9P9DU06"/>
<dbReference type="Proteomes" id="UP000738349">
    <property type="component" value="Unassembled WGS sequence"/>
</dbReference>
<dbReference type="OrthoDB" id="20872at2759"/>
<dbReference type="SUPFAM" id="SSF53167">
    <property type="entry name" value="Purine and uridine phosphorylases"/>
    <property type="match status" value="1"/>
</dbReference>
<dbReference type="EMBL" id="JAGMUV010000020">
    <property type="protein sequence ID" value="KAH7126024.1"/>
    <property type="molecule type" value="Genomic_DNA"/>
</dbReference>
<proteinExistence type="predicted"/>
<reference evidence="2" key="1">
    <citation type="journal article" date="2021" name="Nat. Commun.">
        <title>Genetic determinants of endophytism in the Arabidopsis root mycobiome.</title>
        <authorList>
            <person name="Mesny F."/>
            <person name="Miyauchi S."/>
            <person name="Thiergart T."/>
            <person name="Pickel B."/>
            <person name="Atanasova L."/>
            <person name="Karlsson M."/>
            <person name="Huettel B."/>
            <person name="Barry K.W."/>
            <person name="Haridas S."/>
            <person name="Chen C."/>
            <person name="Bauer D."/>
            <person name="Andreopoulos W."/>
            <person name="Pangilinan J."/>
            <person name="LaButti K."/>
            <person name="Riley R."/>
            <person name="Lipzen A."/>
            <person name="Clum A."/>
            <person name="Drula E."/>
            <person name="Henrissat B."/>
            <person name="Kohler A."/>
            <person name="Grigoriev I.V."/>
            <person name="Martin F.M."/>
            <person name="Hacquard S."/>
        </authorList>
    </citation>
    <scope>NUCLEOTIDE SEQUENCE</scope>
    <source>
        <strain evidence="2">MPI-CAGE-AT-0147</strain>
    </source>
</reference>
<dbReference type="InterPro" id="IPR053137">
    <property type="entry name" value="NLR-like"/>
</dbReference>
<dbReference type="PANTHER" id="PTHR46082:SF6">
    <property type="entry name" value="AAA+ ATPASE DOMAIN-CONTAINING PROTEIN-RELATED"/>
    <property type="match status" value="1"/>
</dbReference>
<accession>A0A9P9DU06</accession>
<evidence type="ECO:0000313" key="2">
    <source>
        <dbReference type="EMBL" id="KAH7126024.1"/>
    </source>
</evidence>
<dbReference type="GO" id="GO:0003824">
    <property type="term" value="F:catalytic activity"/>
    <property type="evidence" value="ECO:0007669"/>
    <property type="project" value="InterPro"/>
</dbReference>